<protein>
    <submittedName>
        <fullName evidence="1">Pentatricopeptide repeat-containing protein</fullName>
    </submittedName>
</protein>
<dbReference type="GO" id="GO:0009451">
    <property type="term" value="P:RNA modification"/>
    <property type="evidence" value="ECO:0007669"/>
    <property type="project" value="InterPro"/>
</dbReference>
<proteinExistence type="predicted"/>
<dbReference type="EMBL" id="CP136894">
    <property type="protein sequence ID" value="WOL08246.1"/>
    <property type="molecule type" value="Genomic_DNA"/>
</dbReference>
<name>A0AAQ3KLY1_9LILI</name>
<sequence>MQAAGVFPDSIAFTAILSACSSPGLLVEGLGCFSSMVLDYGIRPREEHYACIKGLITKERKLKEACVVIESMALRGNRGIWDAFLGACKVHGNMNYAEIASRKLLEIESE</sequence>
<gene>
    <name evidence="1" type="ORF">Cni_G16998</name>
</gene>
<dbReference type="PANTHER" id="PTHR47926:SF382">
    <property type="entry name" value="PENTACOTRIPEPTIDE-REPEAT REGION OF PRORP DOMAIN-CONTAINING PROTEIN"/>
    <property type="match status" value="1"/>
</dbReference>
<dbReference type="PANTHER" id="PTHR47926">
    <property type="entry name" value="PENTATRICOPEPTIDE REPEAT-CONTAINING PROTEIN"/>
    <property type="match status" value="1"/>
</dbReference>
<dbReference type="GO" id="GO:0003723">
    <property type="term" value="F:RNA binding"/>
    <property type="evidence" value="ECO:0007669"/>
    <property type="project" value="InterPro"/>
</dbReference>
<dbReference type="InterPro" id="IPR011990">
    <property type="entry name" value="TPR-like_helical_dom_sf"/>
</dbReference>
<accession>A0AAQ3KLY1</accession>
<organism evidence="1 2">
    <name type="scientific">Canna indica</name>
    <name type="common">Indian-shot</name>
    <dbReference type="NCBI Taxonomy" id="4628"/>
    <lineage>
        <taxon>Eukaryota</taxon>
        <taxon>Viridiplantae</taxon>
        <taxon>Streptophyta</taxon>
        <taxon>Embryophyta</taxon>
        <taxon>Tracheophyta</taxon>
        <taxon>Spermatophyta</taxon>
        <taxon>Magnoliopsida</taxon>
        <taxon>Liliopsida</taxon>
        <taxon>Zingiberales</taxon>
        <taxon>Cannaceae</taxon>
        <taxon>Canna</taxon>
    </lineage>
</organism>
<evidence type="ECO:0000313" key="2">
    <source>
        <dbReference type="Proteomes" id="UP001327560"/>
    </source>
</evidence>
<evidence type="ECO:0000313" key="1">
    <source>
        <dbReference type="EMBL" id="WOL08246.1"/>
    </source>
</evidence>
<dbReference type="AlphaFoldDB" id="A0AAQ3KLY1"/>
<dbReference type="Gene3D" id="1.25.40.10">
    <property type="entry name" value="Tetratricopeptide repeat domain"/>
    <property type="match status" value="1"/>
</dbReference>
<dbReference type="Proteomes" id="UP001327560">
    <property type="component" value="Chromosome 5"/>
</dbReference>
<dbReference type="InterPro" id="IPR046960">
    <property type="entry name" value="PPR_At4g14850-like_plant"/>
</dbReference>
<keyword evidence="2" id="KW-1185">Reference proteome</keyword>
<reference evidence="1 2" key="1">
    <citation type="submission" date="2023-10" db="EMBL/GenBank/DDBJ databases">
        <title>Chromosome-scale genome assembly provides insights into flower coloration mechanisms of Canna indica.</title>
        <authorList>
            <person name="Li C."/>
        </authorList>
    </citation>
    <scope>NUCLEOTIDE SEQUENCE [LARGE SCALE GENOMIC DNA]</scope>
    <source>
        <tissue evidence="1">Flower</tissue>
    </source>
</reference>